<dbReference type="Pfam" id="PF13240">
    <property type="entry name" value="Zn_Ribbon_1"/>
    <property type="match status" value="1"/>
</dbReference>
<reference evidence="5" key="1">
    <citation type="submission" date="2017-05" db="EMBL/GenBank/DDBJ databases">
        <authorList>
            <person name="Kirkegaard R."/>
            <person name="Mcilroy J S."/>
        </authorList>
    </citation>
    <scope>NUCLEOTIDE SEQUENCE [LARGE SCALE GENOMIC DNA]</scope>
</reference>
<keyword evidence="2" id="KW-1133">Transmembrane helix</keyword>
<keyword evidence="2" id="KW-0812">Transmembrane</keyword>
<dbReference type="RefSeq" id="WP_087863013.1">
    <property type="nucleotide sequence ID" value="NZ_LT859958.1"/>
</dbReference>
<evidence type="ECO:0000259" key="3">
    <source>
        <dbReference type="Pfam" id="PF13240"/>
    </source>
</evidence>
<keyword evidence="2" id="KW-0472">Membrane</keyword>
<evidence type="ECO:0000313" key="5">
    <source>
        <dbReference type="Proteomes" id="UP000195514"/>
    </source>
</evidence>
<dbReference type="InterPro" id="IPR026870">
    <property type="entry name" value="Zinc_ribbon_dom"/>
</dbReference>
<feature type="transmembrane region" description="Helical" evidence="2">
    <location>
        <begin position="6"/>
        <end position="25"/>
    </location>
</feature>
<feature type="domain" description="Zinc-ribbon" evidence="3">
    <location>
        <begin position="154"/>
        <end position="176"/>
    </location>
</feature>
<gene>
    <name evidence="4" type="ORF">CFX1CAM_2160</name>
</gene>
<dbReference type="KEGG" id="abat:CFX1CAM_2160"/>
<organism evidence="4 5">
    <name type="scientific">Candidatus Brevifilum fermentans</name>
    <dbReference type="NCBI Taxonomy" id="1986204"/>
    <lineage>
        <taxon>Bacteria</taxon>
        <taxon>Bacillati</taxon>
        <taxon>Chloroflexota</taxon>
        <taxon>Anaerolineae</taxon>
        <taxon>Anaerolineales</taxon>
        <taxon>Anaerolineaceae</taxon>
        <taxon>Candidatus Brevifilum</taxon>
    </lineage>
</organism>
<dbReference type="Proteomes" id="UP000195514">
    <property type="component" value="Chromosome I"/>
</dbReference>
<dbReference type="AlphaFoldDB" id="A0A1Y6K6B9"/>
<sequence>MDLTLILLFLIIAIGITFLLFILFYRAEKDNETSNPKAEHESNDQEPLLEIELIPSPEDAANSDAIEPSNLEPGHASAHKYQGTLHGIEAKKDQDAWLSTSAEEPEVRMIKEKQTGTYHVSSFADDSSELKDSVPQSVAPDFFPKSYAADGNPYCPYCGAPIKPGDKFCVYCGHAL</sequence>
<evidence type="ECO:0000256" key="1">
    <source>
        <dbReference type="SAM" id="MobiDB-lite"/>
    </source>
</evidence>
<proteinExistence type="predicted"/>
<name>A0A1Y6K6B9_9CHLR</name>
<dbReference type="OrthoDB" id="9801841at2"/>
<keyword evidence="5" id="KW-1185">Reference proteome</keyword>
<feature type="region of interest" description="Disordered" evidence="1">
    <location>
        <begin position="59"/>
        <end position="78"/>
    </location>
</feature>
<accession>A0A1Y6K6B9</accession>
<protein>
    <recommendedName>
        <fullName evidence="3">Zinc-ribbon domain-containing protein</fullName>
    </recommendedName>
</protein>
<evidence type="ECO:0000313" key="4">
    <source>
        <dbReference type="EMBL" id="SMX55225.1"/>
    </source>
</evidence>
<evidence type="ECO:0000256" key="2">
    <source>
        <dbReference type="SAM" id="Phobius"/>
    </source>
</evidence>
<dbReference type="EMBL" id="LT859958">
    <property type="protein sequence ID" value="SMX55225.1"/>
    <property type="molecule type" value="Genomic_DNA"/>
</dbReference>